<feature type="region of interest" description="Disordered" evidence="1">
    <location>
        <begin position="104"/>
        <end position="210"/>
    </location>
</feature>
<feature type="compositionally biased region" description="Basic and acidic residues" evidence="1">
    <location>
        <begin position="172"/>
        <end position="184"/>
    </location>
</feature>
<name>A0AAW0BCB3_9AGAR</name>
<accession>A0AAW0BCB3</accession>
<feature type="compositionally biased region" description="Acidic residues" evidence="1">
    <location>
        <begin position="105"/>
        <end position="118"/>
    </location>
</feature>
<evidence type="ECO:0000313" key="3">
    <source>
        <dbReference type="Proteomes" id="UP001362999"/>
    </source>
</evidence>
<evidence type="ECO:0000256" key="1">
    <source>
        <dbReference type="SAM" id="MobiDB-lite"/>
    </source>
</evidence>
<reference evidence="2 3" key="1">
    <citation type="journal article" date="2024" name="J Genomics">
        <title>Draft genome sequencing and assembly of Favolaschia claudopus CIRM-BRFM 2984 isolated from oak limbs.</title>
        <authorList>
            <person name="Navarro D."/>
            <person name="Drula E."/>
            <person name="Chaduli D."/>
            <person name="Cazenave R."/>
            <person name="Ahrendt S."/>
            <person name="Wang J."/>
            <person name="Lipzen A."/>
            <person name="Daum C."/>
            <person name="Barry K."/>
            <person name="Grigoriev I.V."/>
            <person name="Favel A."/>
            <person name="Rosso M.N."/>
            <person name="Martin F."/>
        </authorList>
    </citation>
    <scope>NUCLEOTIDE SEQUENCE [LARGE SCALE GENOMIC DNA]</scope>
    <source>
        <strain evidence="2 3">CIRM-BRFM 2984</strain>
    </source>
</reference>
<proteinExistence type="predicted"/>
<gene>
    <name evidence="2" type="ORF">R3P38DRAFT_2780032</name>
</gene>
<feature type="compositionally biased region" description="Basic and acidic residues" evidence="1">
    <location>
        <begin position="195"/>
        <end position="210"/>
    </location>
</feature>
<feature type="region of interest" description="Disordered" evidence="1">
    <location>
        <begin position="31"/>
        <end position="64"/>
    </location>
</feature>
<feature type="compositionally biased region" description="Polar residues" evidence="1">
    <location>
        <begin position="33"/>
        <end position="45"/>
    </location>
</feature>
<evidence type="ECO:0000313" key="2">
    <source>
        <dbReference type="EMBL" id="KAK7023270.1"/>
    </source>
</evidence>
<organism evidence="2 3">
    <name type="scientific">Favolaschia claudopus</name>
    <dbReference type="NCBI Taxonomy" id="2862362"/>
    <lineage>
        <taxon>Eukaryota</taxon>
        <taxon>Fungi</taxon>
        <taxon>Dikarya</taxon>
        <taxon>Basidiomycota</taxon>
        <taxon>Agaricomycotina</taxon>
        <taxon>Agaricomycetes</taxon>
        <taxon>Agaricomycetidae</taxon>
        <taxon>Agaricales</taxon>
        <taxon>Marasmiineae</taxon>
        <taxon>Mycenaceae</taxon>
        <taxon>Favolaschia</taxon>
    </lineage>
</organism>
<sequence>MPSATYHDHRHSTIKLRCLPYQDNDIQCRRVPSSAQRTQIPNPHRNSARPDSIFPPGPAWNRGRASRILEKQRRRDAESVGEKSYPEGRVWGETKIASVSIESETMNEEELENTEQEETAVTRGVRDGKMGSGVAGKGQDETRSTGCDVKGTKIARTRTGTSSRDAVQASGRGERQQRRERRDGQGQWRTIGDGDETKAERTVEDKQKMR</sequence>
<dbReference type="EMBL" id="JAWWNJ010000036">
    <property type="protein sequence ID" value="KAK7023270.1"/>
    <property type="molecule type" value="Genomic_DNA"/>
</dbReference>
<dbReference type="AlphaFoldDB" id="A0AAW0BCB3"/>
<dbReference type="Proteomes" id="UP001362999">
    <property type="component" value="Unassembled WGS sequence"/>
</dbReference>
<comment type="caution">
    <text evidence="2">The sequence shown here is derived from an EMBL/GenBank/DDBJ whole genome shotgun (WGS) entry which is preliminary data.</text>
</comment>
<protein>
    <submittedName>
        <fullName evidence="2">Uncharacterized protein</fullName>
    </submittedName>
</protein>
<keyword evidence="3" id="KW-1185">Reference proteome</keyword>